<reference evidence="2 3" key="1">
    <citation type="submission" date="2018-04" db="EMBL/GenBank/DDBJ databases">
        <title>Genomic Encyclopedia of Archaeal and Bacterial Type Strains, Phase II (KMG-II): from individual species to whole genera.</title>
        <authorList>
            <person name="Goeker M."/>
        </authorList>
    </citation>
    <scope>NUCLEOTIDE SEQUENCE [LARGE SCALE GENOMIC DNA]</scope>
    <source>
        <strain evidence="2 3">DSM 23082</strain>
    </source>
</reference>
<dbReference type="RefSeq" id="WP_108170562.1">
    <property type="nucleotide sequence ID" value="NZ_QBKQ01000001.1"/>
</dbReference>
<protein>
    <submittedName>
        <fullName evidence="2">Uncharacterized protein</fullName>
    </submittedName>
</protein>
<comment type="caution">
    <text evidence="2">The sequence shown here is derived from an EMBL/GenBank/DDBJ whole genome shotgun (WGS) entry which is preliminary data.</text>
</comment>
<feature type="signal peptide" evidence="1">
    <location>
        <begin position="1"/>
        <end position="23"/>
    </location>
</feature>
<organism evidence="2 3">
    <name type="scientific">Christiangramia gaetbulicola</name>
    <dbReference type="NCBI Taxonomy" id="703340"/>
    <lineage>
        <taxon>Bacteria</taxon>
        <taxon>Pseudomonadati</taxon>
        <taxon>Bacteroidota</taxon>
        <taxon>Flavobacteriia</taxon>
        <taxon>Flavobacteriales</taxon>
        <taxon>Flavobacteriaceae</taxon>
        <taxon>Christiangramia</taxon>
    </lineage>
</organism>
<keyword evidence="1" id="KW-0732">Signal</keyword>
<proteinExistence type="predicted"/>
<name>A0A2T6ALC2_9FLAO</name>
<accession>A0A2T6ALC2</accession>
<dbReference type="EMBL" id="QBKQ01000001">
    <property type="protein sequence ID" value="PTX44618.1"/>
    <property type="molecule type" value="Genomic_DNA"/>
</dbReference>
<feature type="chain" id="PRO_5015718068" evidence="1">
    <location>
        <begin position="24"/>
        <end position="156"/>
    </location>
</feature>
<keyword evidence="3" id="KW-1185">Reference proteome</keyword>
<evidence type="ECO:0000313" key="3">
    <source>
        <dbReference type="Proteomes" id="UP000244174"/>
    </source>
</evidence>
<dbReference type="Proteomes" id="UP000244174">
    <property type="component" value="Unassembled WGS sequence"/>
</dbReference>
<evidence type="ECO:0000256" key="1">
    <source>
        <dbReference type="SAM" id="SignalP"/>
    </source>
</evidence>
<evidence type="ECO:0000313" key="2">
    <source>
        <dbReference type="EMBL" id="PTX44618.1"/>
    </source>
</evidence>
<dbReference type="AlphaFoldDB" id="A0A2T6ALC2"/>
<sequence>MKLKVTFLMLIFSLVFTNSDLIAQRTNIITLEVDTDNVTQDNIEETCTFGEPASMSIKDFTYEVQRGDVIIWQGRPAQPGNGLVRITEFRHDGGVELLGKRRIRDTDNTGVVVGRVVDGQTGDEEIYFIKFEVRKKGSQDWNEYIIDPKLKLMPQE</sequence>
<gene>
    <name evidence="2" type="ORF">C8P64_0600</name>
</gene>
<dbReference type="OrthoDB" id="1354291at2"/>